<sequence length="481" mass="52583">MERETIAMAGALAGFIAAVLTIIERLIGWTERAAAAKARALEQAGEDTPLRSSAKSEEDEPSDRFWTIQWPAWLGPAPAYLVPSELALIFGAGILLNYVGLLLSLRLESILFFDMVGTAFAAILLGPWWGAGVALLTNSLVNWLLYPQDDPDLLIFPWSLVNMTGALVWGSLARTDQFRTYLRTGHASVLSHLQFLLTFGLLGACVMSVPGTVVQSVVDQTSGIALNAMLLSTLQEGVALWRDALSYQFDSLVGSTAVQRWGDGLLSWLQTCLLYIPDKVVSAAVALILVKRGFPMFEQELALGRDEEGPPKDNRVAPLVLALFYAPSFAILVSSETYLGHDYWPLWSAPWVVILAGYFHARARGPAEEQVRAARAARAGRYRAELSPIHEQPTFHFCQRLLFGLLIASAIFVLFMPLILADYSTVAFNFFCVIYGAILCLTLIRVSIAQNLALLYGAKADSRDDSAGIAARRGKRRASAA</sequence>
<dbReference type="Proteomes" id="UP001179121">
    <property type="component" value="Chromosome"/>
</dbReference>
<evidence type="ECO:0000256" key="1">
    <source>
        <dbReference type="SAM" id="Phobius"/>
    </source>
</evidence>
<gene>
    <name evidence="2" type="ORF">DNFV4_00903</name>
</gene>
<feature type="transmembrane region" description="Helical" evidence="1">
    <location>
        <begin position="86"/>
        <end position="105"/>
    </location>
</feature>
<dbReference type="Gene3D" id="1.10.1760.20">
    <property type="match status" value="1"/>
</dbReference>
<dbReference type="KEGG" id="nti:DNFV4_00903"/>
<keyword evidence="1" id="KW-1133">Transmembrane helix</keyword>
<feature type="transmembrane region" description="Helical" evidence="1">
    <location>
        <begin position="155"/>
        <end position="172"/>
    </location>
</feature>
<feature type="transmembrane region" description="Helical" evidence="1">
    <location>
        <begin position="319"/>
        <end position="338"/>
    </location>
</feature>
<keyword evidence="1" id="KW-0472">Membrane</keyword>
<dbReference type="EMBL" id="OX365700">
    <property type="protein sequence ID" value="CAI4030475.1"/>
    <property type="molecule type" value="Genomic_DNA"/>
</dbReference>
<proteinExistence type="predicted"/>
<feature type="transmembrane region" description="Helical" evidence="1">
    <location>
        <begin position="344"/>
        <end position="361"/>
    </location>
</feature>
<dbReference type="AlphaFoldDB" id="A0AA86MX29"/>
<accession>A0AA86MX29</accession>
<name>A0AA86MX29_9BACT</name>
<dbReference type="RefSeq" id="WP_289267463.1">
    <property type="nucleotide sequence ID" value="NZ_OX365700.1"/>
</dbReference>
<evidence type="ECO:0000313" key="2">
    <source>
        <dbReference type="EMBL" id="CAI4030475.1"/>
    </source>
</evidence>
<feature type="transmembrane region" description="Helical" evidence="1">
    <location>
        <begin position="7"/>
        <end position="27"/>
    </location>
</feature>
<organism evidence="2 3">
    <name type="scientific">Nitrospira tepida</name>
    <dbReference type="NCBI Taxonomy" id="2973512"/>
    <lineage>
        <taxon>Bacteria</taxon>
        <taxon>Pseudomonadati</taxon>
        <taxon>Nitrospirota</taxon>
        <taxon>Nitrospiria</taxon>
        <taxon>Nitrospirales</taxon>
        <taxon>Nitrospiraceae</taxon>
        <taxon>Nitrospira</taxon>
    </lineage>
</organism>
<protein>
    <recommendedName>
        <fullName evidence="4">Transmembrane protein</fullName>
    </recommendedName>
</protein>
<feature type="transmembrane region" description="Helical" evidence="1">
    <location>
        <begin position="112"/>
        <end position="135"/>
    </location>
</feature>
<feature type="transmembrane region" description="Helical" evidence="1">
    <location>
        <begin position="426"/>
        <end position="444"/>
    </location>
</feature>
<evidence type="ECO:0000313" key="3">
    <source>
        <dbReference type="Proteomes" id="UP001179121"/>
    </source>
</evidence>
<reference evidence="2" key="1">
    <citation type="submission" date="2022-10" db="EMBL/GenBank/DDBJ databases">
        <authorList>
            <person name="Koch H."/>
        </authorList>
    </citation>
    <scope>NUCLEOTIDE SEQUENCE</scope>
    <source>
        <strain evidence="2">DNF</strain>
    </source>
</reference>
<evidence type="ECO:0008006" key="4">
    <source>
        <dbReference type="Google" id="ProtNLM"/>
    </source>
</evidence>
<keyword evidence="3" id="KW-1185">Reference proteome</keyword>
<keyword evidence="1" id="KW-0812">Transmembrane</keyword>
<feature type="transmembrane region" description="Helical" evidence="1">
    <location>
        <begin position="401"/>
        <end position="420"/>
    </location>
</feature>